<evidence type="ECO:0000256" key="2">
    <source>
        <dbReference type="ARBA" id="ARBA00022490"/>
    </source>
</evidence>
<name>R7UKJ8_CAPTE</name>
<reference evidence="10" key="3">
    <citation type="submission" date="2015-06" db="UniProtKB">
        <authorList>
            <consortium name="EnsemblMetazoa"/>
        </authorList>
    </citation>
    <scope>IDENTIFICATION</scope>
</reference>
<dbReference type="Pfam" id="PF00619">
    <property type="entry name" value="CARD"/>
    <property type="match status" value="2"/>
</dbReference>
<evidence type="ECO:0000313" key="11">
    <source>
        <dbReference type="Proteomes" id="UP000014760"/>
    </source>
</evidence>
<gene>
    <name evidence="9" type="ORF">CAPTEDRAFT_213051</name>
</gene>
<evidence type="ECO:0000259" key="7">
    <source>
        <dbReference type="PROSITE" id="PS50209"/>
    </source>
</evidence>
<dbReference type="InterPro" id="IPR032675">
    <property type="entry name" value="LRR_dom_sf"/>
</dbReference>
<dbReference type="GO" id="GO:0045087">
    <property type="term" value="P:innate immune response"/>
    <property type="evidence" value="ECO:0007669"/>
    <property type="project" value="UniProtKB-KW"/>
</dbReference>
<dbReference type="Pfam" id="PF05729">
    <property type="entry name" value="NACHT"/>
    <property type="match status" value="1"/>
</dbReference>
<evidence type="ECO:0000313" key="10">
    <source>
        <dbReference type="EnsemblMetazoa" id="CapteP213051"/>
    </source>
</evidence>
<dbReference type="SMART" id="SM00114">
    <property type="entry name" value="CARD"/>
    <property type="match status" value="2"/>
</dbReference>
<keyword evidence="2" id="KW-0963">Cytoplasm</keyword>
<dbReference type="PROSITE" id="PS50209">
    <property type="entry name" value="CARD"/>
    <property type="match status" value="2"/>
</dbReference>
<dbReference type="Gene3D" id="3.80.10.10">
    <property type="entry name" value="Ribonuclease Inhibitor"/>
    <property type="match status" value="1"/>
</dbReference>
<dbReference type="Gene3D" id="1.10.533.10">
    <property type="entry name" value="Death Domain, Fas"/>
    <property type="match status" value="2"/>
</dbReference>
<keyword evidence="3" id="KW-0399">Innate immunity</keyword>
<evidence type="ECO:0008006" key="12">
    <source>
        <dbReference type="Google" id="ProtNLM"/>
    </source>
</evidence>
<evidence type="ECO:0000256" key="5">
    <source>
        <dbReference type="ARBA" id="ARBA00022840"/>
    </source>
</evidence>
<dbReference type="SUPFAM" id="SSF52540">
    <property type="entry name" value="P-loop containing nucleoside triphosphate hydrolases"/>
    <property type="match status" value="1"/>
</dbReference>
<dbReference type="PROSITE" id="PS50837">
    <property type="entry name" value="NACHT"/>
    <property type="match status" value="1"/>
</dbReference>
<dbReference type="STRING" id="283909.R7UKJ8"/>
<dbReference type="EMBL" id="KB300512">
    <property type="protein sequence ID" value="ELU06598.1"/>
    <property type="molecule type" value="Genomic_DNA"/>
</dbReference>
<dbReference type="CDD" id="cd01671">
    <property type="entry name" value="CARD"/>
    <property type="match status" value="2"/>
</dbReference>
<dbReference type="InterPro" id="IPR001315">
    <property type="entry name" value="CARD"/>
</dbReference>
<evidence type="ECO:0000256" key="3">
    <source>
        <dbReference type="ARBA" id="ARBA00022588"/>
    </source>
</evidence>
<keyword evidence="11" id="KW-1185">Reference proteome</keyword>
<keyword evidence="4" id="KW-0547">Nucleotide-binding</keyword>
<evidence type="ECO:0000256" key="1">
    <source>
        <dbReference type="ARBA" id="ARBA00004496"/>
    </source>
</evidence>
<dbReference type="PRINTS" id="PR00364">
    <property type="entry name" value="DISEASERSIST"/>
</dbReference>
<dbReference type="GO" id="GO:0042981">
    <property type="term" value="P:regulation of apoptotic process"/>
    <property type="evidence" value="ECO:0007669"/>
    <property type="project" value="InterPro"/>
</dbReference>
<evidence type="ECO:0000256" key="6">
    <source>
        <dbReference type="ARBA" id="ARBA00022859"/>
    </source>
</evidence>
<dbReference type="PANTHER" id="PTHR46844">
    <property type="entry name" value="SLR5058 PROTEIN"/>
    <property type="match status" value="1"/>
</dbReference>
<proteinExistence type="predicted"/>
<reference evidence="9 11" key="2">
    <citation type="journal article" date="2013" name="Nature">
        <title>Insights into bilaterian evolution from three spiralian genomes.</title>
        <authorList>
            <person name="Simakov O."/>
            <person name="Marletaz F."/>
            <person name="Cho S.J."/>
            <person name="Edsinger-Gonzales E."/>
            <person name="Havlak P."/>
            <person name="Hellsten U."/>
            <person name="Kuo D.H."/>
            <person name="Larsson T."/>
            <person name="Lv J."/>
            <person name="Arendt D."/>
            <person name="Savage R."/>
            <person name="Osoegawa K."/>
            <person name="de Jong P."/>
            <person name="Grimwood J."/>
            <person name="Chapman J.A."/>
            <person name="Shapiro H."/>
            <person name="Aerts A."/>
            <person name="Otillar R.P."/>
            <person name="Terry A.Y."/>
            <person name="Boore J.L."/>
            <person name="Grigoriev I.V."/>
            <person name="Lindberg D.R."/>
            <person name="Seaver E.C."/>
            <person name="Weisblat D.A."/>
            <person name="Putnam N.H."/>
            <person name="Rokhsar D.S."/>
        </authorList>
    </citation>
    <scope>NUCLEOTIDE SEQUENCE</scope>
    <source>
        <strain evidence="9 11">I ESC-2004</strain>
    </source>
</reference>
<keyword evidence="5" id="KW-0067">ATP-binding</keyword>
<dbReference type="PANTHER" id="PTHR46844:SF1">
    <property type="entry name" value="SLR5058 PROTEIN"/>
    <property type="match status" value="1"/>
</dbReference>
<dbReference type="OrthoDB" id="120976at2759"/>
<accession>R7UKJ8</accession>
<evidence type="ECO:0000256" key="4">
    <source>
        <dbReference type="ARBA" id="ARBA00022741"/>
    </source>
</evidence>
<feature type="domain" description="CARD" evidence="7">
    <location>
        <begin position="1"/>
        <end position="91"/>
    </location>
</feature>
<dbReference type="GO" id="GO:0005524">
    <property type="term" value="F:ATP binding"/>
    <property type="evidence" value="ECO:0007669"/>
    <property type="project" value="UniProtKB-KW"/>
</dbReference>
<dbReference type="InterPro" id="IPR011029">
    <property type="entry name" value="DEATH-like_dom_sf"/>
</dbReference>
<dbReference type="GO" id="GO:0005737">
    <property type="term" value="C:cytoplasm"/>
    <property type="evidence" value="ECO:0007669"/>
    <property type="project" value="UniProtKB-SubCell"/>
</dbReference>
<dbReference type="EMBL" id="AMQN01007368">
    <property type="status" value="NOT_ANNOTATED_CDS"/>
    <property type="molecule type" value="Genomic_DNA"/>
</dbReference>
<evidence type="ECO:0000313" key="9">
    <source>
        <dbReference type="EMBL" id="ELU06598.1"/>
    </source>
</evidence>
<sequence length="1065" mass="122330">MDESHRQLLTKNLTKLRADLDPNTIYDFLIEADVFSFYDKDRIKATNLVRQDAASELICVLCTKGPNAFNVFMRALKSTKSHLYDLLSRAAGTDTHALHARERSAPTYRRVTMLLAKLCESGVLTDLHLEKLLNIKRNETTKVAVFHFVIEFLPKRGPESFRLFLEALRESQQMHVADHLKRWLRNDGHEEMTIFERLQNELQNFYKRRLKYIYPIRWLPFVQFSSTDTCVQRRLRVTTRGNREEKEVTLCKIFTPSKDGKFPKRILIEGEPGQGKTTLCQTLAYAWSDRSDEDISTFDLVILLNAEDFNGHWSLADAIISNLLPVDFGITLLQLTELLHTKNVLIIVDAFDKASARDGILDRMIQGDILRHTTVLLTSRPHCLQNRVAYFDSTFSVERYNREEQVNHVKRYAEHRNIDSDRFESMLDDENVGELCNDPLYLTLLCMLREDDTQRITTRTALYTSIHQIIARNAGERMCITPAEVEEFLLRPLYKLAFTAHQNNKSVLRERDCKDVERFDEVCQVGYLTKEVIISLLQAEAKFQFNHKKFIEFLTAQHIALMTSEERLTWIQNLRSANYSIEVNGSVTEDSFDVRQNESVLGFLFGLLEKSPKDLKQMASAIIDNTHFSEPDPLTSHPIRFSGCGASHQLLRLLAELNDVPAELAEAIVDRCPHINVHRDCSASCLKAILMLGNLQLQSAIPLNVNFGNPCDEEKISFAKKLIECKSIDCSRISIYPRNDRELRYIASELRVGHTDSFPHVNIIDCDDTMRNPSSVAAGLHKKSRRVFGSFGDGLAGLCLHSFDSAYSSLMEAVLDKPLTSLQFMECELDDRCSLLIHRLLLNQHLQKVSVLSPGRHMGSFLTDIAQLINLESLEISLFDSTQEEIRSLDTILKSNKLSKLTIDSYDFTDWHSVVNDCFRSMSSLRELHLINILDLSNLRHLNLQKFTLQSDMNDHKVIALLSNAVRSWHDLIEMEIDFKYASFAECSRQKLFDAIAGCPRLQILRFENLMIEESVIQDICTMIESLEHLRQITLQFHIDNKMQLSEQIKPLCGRKGLTTYISCE</sequence>
<feature type="domain" description="CARD" evidence="7">
    <location>
        <begin position="111"/>
        <end position="183"/>
    </location>
</feature>
<dbReference type="HOGENOM" id="CLU_009460_2_1_1"/>
<dbReference type="Gene3D" id="3.40.50.300">
    <property type="entry name" value="P-loop containing nucleotide triphosphate hydrolases"/>
    <property type="match status" value="1"/>
</dbReference>
<dbReference type="OMA" id="TLHINSH"/>
<feature type="domain" description="NACHT" evidence="8">
    <location>
        <begin position="264"/>
        <end position="381"/>
    </location>
</feature>
<dbReference type="SUPFAM" id="SSF52047">
    <property type="entry name" value="RNI-like"/>
    <property type="match status" value="1"/>
</dbReference>
<reference evidence="11" key="1">
    <citation type="submission" date="2012-12" db="EMBL/GenBank/DDBJ databases">
        <authorList>
            <person name="Hellsten U."/>
            <person name="Grimwood J."/>
            <person name="Chapman J.A."/>
            <person name="Shapiro H."/>
            <person name="Aerts A."/>
            <person name="Otillar R.P."/>
            <person name="Terry A.Y."/>
            <person name="Boore J.L."/>
            <person name="Simakov O."/>
            <person name="Marletaz F."/>
            <person name="Cho S.-J."/>
            <person name="Edsinger-Gonzales E."/>
            <person name="Havlak P."/>
            <person name="Kuo D.-H."/>
            <person name="Larsson T."/>
            <person name="Lv J."/>
            <person name="Arendt D."/>
            <person name="Savage R."/>
            <person name="Osoegawa K."/>
            <person name="de Jong P."/>
            <person name="Lindberg D.R."/>
            <person name="Seaver E.C."/>
            <person name="Weisblat D.A."/>
            <person name="Putnam N.H."/>
            <person name="Grigoriev I.V."/>
            <person name="Rokhsar D.S."/>
        </authorList>
    </citation>
    <scope>NUCLEOTIDE SEQUENCE</scope>
    <source>
        <strain evidence="11">I ESC-2004</strain>
    </source>
</reference>
<comment type="subcellular location">
    <subcellularLocation>
        <location evidence="1">Cytoplasm</location>
    </subcellularLocation>
</comment>
<dbReference type="InterPro" id="IPR007111">
    <property type="entry name" value="NACHT_NTPase"/>
</dbReference>
<dbReference type="InterPro" id="IPR027417">
    <property type="entry name" value="P-loop_NTPase"/>
</dbReference>
<dbReference type="EMBL" id="AMQN01007369">
    <property type="status" value="NOT_ANNOTATED_CDS"/>
    <property type="molecule type" value="Genomic_DNA"/>
</dbReference>
<dbReference type="SUPFAM" id="SSF47986">
    <property type="entry name" value="DEATH domain"/>
    <property type="match status" value="2"/>
</dbReference>
<keyword evidence="6" id="KW-0391">Immunity</keyword>
<organism evidence="9">
    <name type="scientific">Capitella teleta</name>
    <name type="common">Polychaete worm</name>
    <dbReference type="NCBI Taxonomy" id="283909"/>
    <lineage>
        <taxon>Eukaryota</taxon>
        <taxon>Metazoa</taxon>
        <taxon>Spiralia</taxon>
        <taxon>Lophotrochozoa</taxon>
        <taxon>Annelida</taxon>
        <taxon>Polychaeta</taxon>
        <taxon>Sedentaria</taxon>
        <taxon>Scolecida</taxon>
        <taxon>Capitellidae</taxon>
        <taxon>Capitella</taxon>
    </lineage>
</organism>
<dbReference type="Proteomes" id="UP000014760">
    <property type="component" value="Unassembled WGS sequence"/>
</dbReference>
<dbReference type="AlphaFoldDB" id="R7UKJ8"/>
<evidence type="ECO:0000259" key="8">
    <source>
        <dbReference type="PROSITE" id="PS50837"/>
    </source>
</evidence>
<protein>
    <recommendedName>
        <fullName evidence="12">CARD domain-containing protein</fullName>
    </recommendedName>
</protein>
<dbReference type="EnsemblMetazoa" id="CapteT213051">
    <property type="protein sequence ID" value="CapteP213051"/>
    <property type="gene ID" value="CapteG213051"/>
</dbReference>